<dbReference type="EMBL" id="QZEW01000013">
    <property type="protein sequence ID" value="RJL19919.1"/>
    <property type="molecule type" value="Genomic_DNA"/>
</dbReference>
<dbReference type="Proteomes" id="UP000283587">
    <property type="component" value="Unassembled WGS sequence"/>
</dbReference>
<evidence type="ECO:0000313" key="3">
    <source>
        <dbReference type="EMBL" id="RJL19919.1"/>
    </source>
</evidence>
<protein>
    <recommendedName>
        <fullName evidence="5">Sugar transporter</fullName>
    </recommendedName>
</protein>
<reference evidence="4" key="1">
    <citation type="submission" date="2018-09" db="EMBL/GenBank/DDBJ databases">
        <title>Paracoccus onubensis nov. sp. a moderate halophilic bacterium isolated from Gruta de las Maravillas (Aracena, Spain).</title>
        <authorList>
            <person name="Jurado V."/>
            <person name="Gutierrez-Patricio S."/>
            <person name="Gonzalez-Pimentel J.L."/>
            <person name="Miller A.Z."/>
            <person name="Laiz L."/>
            <person name="Saiz-Jimenez C."/>
        </authorList>
    </citation>
    <scope>NUCLEOTIDE SEQUENCE [LARGE SCALE GENOMIC DNA]</scope>
    <source>
        <strain evidence="4">DSM 26381</strain>
    </source>
</reference>
<dbReference type="InterPro" id="IPR050445">
    <property type="entry name" value="Bact_polysacc_biosynth/exp"/>
</dbReference>
<sequence>MAAARKGKTVKDLEVPQQVRSANPRIPPPVGRAGWTARHSLVVFSFLLVFLLPSLIVAGYMFVVAKDQYVSEVSFVVRDDEVPNLGLLAGLGLSSVGNTTTDAKIVYEYLRSPNFVAQTDARIDLRSIFTRATGDPVFALQDGSTLEELVSYWRRMVTISVDSATGMIGIEVRAFDPDDAHRITQAIHAGAAHLVNNISDHARANSLRYAERDLRQTEERLAEARIAMARFRDQHKLIDPQAAVNINSSVIAGLSQELTEAMIQLETLREQGTADVRLIQAETRVNVLRRRIETEQQSYIGAGTDDDVSFSNIIDGYTQRLLDLELAEKSYGLALAGVEAARSKADQDSRYLATFVEPTRAETPTRPRRVMITLLAVTFIFIGWLSLVLIGYSNRDRY</sequence>
<dbReference type="PANTHER" id="PTHR32309:SF13">
    <property type="entry name" value="FERRIC ENTEROBACTIN TRANSPORT PROTEIN FEPE"/>
    <property type="match status" value="1"/>
</dbReference>
<dbReference type="GO" id="GO:0005886">
    <property type="term" value="C:plasma membrane"/>
    <property type="evidence" value="ECO:0007669"/>
    <property type="project" value="TreeGrafter"/>
</dbReference>
<evidence type="ECO:0000256" key="2">
    <source>
        <dbReference type="SAM" id="Phobius"/>
    </source>
</evidence>
<feature type="coiled-coil region" evidence="1">
    <location>
        <begin position="207"/>
        <end position="298"/>
    </location>
</feature>
<keyword evidence="1" id="KW-0175">Coiled coil</keyword>
<feature type="transmembrane region" description="Helical" evidence="2">
    <location>
        <begin position="370"/>
        <end position="392"/>
    </location>
</feature>
<gene>
    <name evidence="3" type="ORF">D3P05_04150</name>
</gene>
<evidence type="ECO:0000313" key="4">
    <source>
        <dbReference type="Proteomes" id="UP000283587"/>
    </source>
</evidence>
<evidence type="ECO:0008006" key="5">
    <source>
        <dbReference type="Google" id="ProtNLM"/>
    </source>
</evidence>
<keyword evidence="4" id="KW-1185">Reference proteome</keyword>
<comment type="caution">
    <text evidence="3">The sequence shown here is derived from an EMBL/GenBank/DDBJ whole genome shotgun (WGS) entry which is preliminary data.</text>
</comment>
<keyword evidence="2" id="KW-0812">Transmembrane</keyword>
<name>A0A419AAF4_9RHOB</name>
<dbReference type="GO" id="GO:0004713">
    <property type="term" value="F:protein tyrosine kinase activity"/>
    <property type="evidence" value="ECO:0007669"/>
    <property type="project" value="TreeGrafter"/>
</dbReference>
<dbReference type="AlphaFoldDB" id="A0A419AAF4"/>
<keyword evidence="2" id="KW-1133">Transmembrane helix</keyword>
<proteinExistence type="predicted"/>
<dbReference type="OrthoDB" id="7800844at2"/>
<feature type="transmembrane region" description="Helical" evidence="2">
    <location>
        <begin position="41"/>
        <end position="63"/>
    </location>
</feature>
<keyword evidence="2" id="KW-0472">Membrane</keyword>
<accession>A0A419AAF4</accession>
<dbReference type="PANTHER" id="PTHR32309">
    <property type="entry name" value="TYROSINE-PROTEIN KINASE"/>
    <property type="match status" value="1"/>
</dbReference>
<organism evidence="3 4">
    <name type="scientific">Paracoccus siganidrum</name>
    <dbReference type="NCBI Taxonomy" id="1276757"/>
    <lineage>
        <taxon>Bacteria</taxon>
        <taxon>Pseudomonadati</taxon>
        <taxon>Pseudomonadota</taxon>
        <taxon>Alphaproteobacteria</taxon>
        <taxon>Rhodobacterales</taxon>
        <taxon>Paracoccaceae</taxon>
        <taxon>Paracoccus</taxon>
    </lineage>
</organism>
<evidence type="ECO:0000256" key="1">
    <source>
        <dbReference type="SAM" id="Coils"/>
    </source>
</evidence>